<dbReference type="AlphaFoldDB" id="A0A249DW27"/>
<sequence>MKYIFIGISLIFLTLSLKAGPVQPPKGSYFYLPEKEIKSYEVHHLNKKMIFDDIIKIYKNTPSLNIKLLLPIKSSLESGMILKKELMAMNIPAGVILVERANPYSFEKKNQHIMIYLKERNEETTNCDEKHLGCAVNANRHNSIIHLKSE</sequence>
<accession>A0A249DW27</accession>
<protein>
    <submittedName>
        <fullName evidence="1">Uncharacterized protein</fullName>
    </submittedName>
</protein>
<reference evidence="1 2" key="2">
    <citation type="submission" date="2017-09" db="EMBL/GenBank/DDBJ databases">
        <title>The genome of whitefly Bemisia tabaci, a global crop pest, provides novel insights into virus transmission, host adaptation and insecticide resistance.</title>
        <authorList>
            <person name="Kaur N."/>
            <person name="Kliot A."/>
            <person name="Pinheiro P.V."/>
            <person name="Luan J."/>
            <person name="Zheng Y."/>
            <person name="Liu W."/>
            <person name="Sun H."/>
            <person name="Yang X."/>
            <person name="Xu Y."/>
            <person name="Luo Y."/>
            <person name="Kruse A."/>
            <person name="Fisher T.W."/>
            <person name="Nelson D.R."/>
            <person name="Elimelech M."/>
            <person name="MacCoss M."/>
            <person name="Johnson R."/>
            <person name="Cohen E."/>
            <person name="Hunter W.B."/>
            <person name="Brown J.K."/>
            <person name="Jander G."/>
            <person name="Cilia M."/>
            <person name="Douglas A.E."/>
            <person name="Ghanim M."/>
            <person name="Simmons A.M."/>
            <person name="Wintermantel W.M."/>
            <person name="Ling K.-S."/>
            <person name="Fei Z."/>
        </authorList>
    </citation>
    <scope>NUCLEOTIDE SEQUENCE [LARGE SCALE GENOMIC DNA]</scope>
    <source>
        <strain evidence="1 2">MEAM1</strain>
    </source>
</reference>
<dbReference type="Proteomes" id="UP000216438">
    <property type="component" value="Chromosome"/>
</dbReference>
<dbReference type="EMBL" id="CP016303">
    <property type="protein sequence ID" value="ASX25746.1"/>
    <property type="molecule type" value="Genomic_DNA"/>
</dbReference>
<reference evidence="2" key="1">
    <citation type="submission" date="2016-06" db="EMBL/GenBank/DDBJ databases">
        <authorList>
            <person name="Chen W."/>
            <person name="Hasegawa D.K."/>
        </authorList>
    </citation>
    <scope>NUCLEOTIDE SEQUENCE [LARGE SCALE GENOMIC DNA]</scope>
    <source>
        <strain evidence="2">MEAM1</strain>
    </source>
</reference>
<evidence type="ECO:0000313" key="1">
    <source>
        <dbReference type="EMBL" id="ASX25746.1"/>
    </source>
</evidence>
<gene>
    <name evidence="1" type="ORF">BA171_00800</name>
</gene>
<proteinExistence type="predicted"/>
<evidence type="ECO:0000313" key="2">
    <source>
        <dbReference type="Proteomes" id="UP000216438"/>
    </source>
</evidence>
<dbReference type="RefSeq" id="WP_016857889.1">
    <property type="nucleotide sequence ID" value="NZ_CP016303.1"/>
</dbReference>
<organism evidence="1 2">
    <name type="scientific">Candidatus Hamiltonella defensa</name>
    <name type="common">Bemisia tabaci</name>
    <dbReference type="NCBI Taxonomy" id="672795"/>
    <lineage>
        <taxon>Bacteria</taxon>
        <taxon>Pseudomonadati</taxon>
        <taxon>Pseudomonadota</taxon>
        <taxon>Gammaproteobacteria</taxon>
        <taxon>Enterobacterales</taxon>
        <taxon>Enterobacteriaceae</taxon>
        <taxon>aphid secondary symbionts</taxon>
        <taxon>Candidatus Williamhamiltonella</taxon>
    </lineage>
</organism>
<name>A0A249DW27_9ENTR</name>